<dbReference type="Proteomes" id="UP001197093">
    <property type="component" value="Unassembled WGS sequence"/>
</dbReference>
<dbReference type="Gene3D" id="3.50.50.60">
    <property type="entry name" value="FAD/NAD(P)-binding domain"/>
    <property type="match status" value="1"/>
</dbReference>
<evidence type="ECO:0000313" key="4">
    <source>
        <dbReference type="EMBL" id="KAG7290015.1"/>
    </source>
</evidence>
<sequence length="477" mass="51147">MLFSHQGRHVLVVLALALVSLSCLASASNGCERAATYDYIVVGSGPGGGIVASNLALAGHSVLLIEAGRDASNDVSTTVNALYYPQSLDLQWSFFVKHHSDPDVEARYRLLTWELPNGTYWIGPKANAPSNATPKGVWYVSYPRGATLGGSAIVNAMASVLPNDADWDKIAKLTGDSSWSAESMRKIFVKIEKNLYLRANESKRGHGLNGFVQLGQGDSSYYLQEPGRLALLSHFAKDLLKRPLDTAATLDVLERDANFLGASRDGAAEPFGLPNHNNNKGRRWTPRDLVKDTVAKTPKLTLALESLATKILFERSASKPRANGVEYLQGASIYGASWQYDKTTAPRGTKKRACARKEVIVSGGVFNSPQLLQLSGIGNAKLLNSLGIPVISDLPGVGENLRDNQELPVAGLSPVNITSLPGDPAWATCTFGAPGDPCLAQWEQGTGPYTLPSGNSECAFLKTKHSPDGNRDVITFA</sequence>
<dbReference type="GO" id="GO:0016614">
    <property type="term" value="F:oxidoreductase activity, acting on CH-OH group of donors"/>
    <property type="evidence" value="ECO:0007669"/>
    <property type="project" value="InterPro"/>
</dbReference>
<organism evidence="4 5">
    <name type="scientific">Staphylotrichum longicolle</name>
    <dbReference type="NCBI Taxonomy" id="669026"/>
    <lineage>
        <taxon>Eukaryota</taxon>
        <taxon>Fungi</taxon>
        <taxon>Dikarya</taxon>
        <taxon>Ascomycota</taxon>
        <taxon>Pezizomycotina</taxon>
        <taxon>Sordariomycetes</taxon>
        <taxon>Sordariomycetidae</taxon>
        <taxon>Sordariales</taxon>
        <taxon>Chaetomiaceae</taxon>
        <taxon>Staphylotrichum</taxon>
    </lineage>
</organism>
<dbReference type="PANTHER" id="PTHR11552:SF80">
    <property type="entry name" value="GMC OXIDOREDUCTASE"/>
    <property type="match status" value="1"/>
</dbReference>
<feature type="chain" id="PRO_5042065984" description="Glucose-methanol-choline oxidoreductase N-terminal domain-containing protein" evidence="2">
    <location>
        <begin position="28"/>
        <end position="477"/>
    </location>
</feature>
<dbReference type="Pfam" id="PF13450">
    <property type="entry name" value="NAD_binding_8"/>
    <property type="match status" value="1"/>
</dbReference>
<accession>A0AAD4EZL1</accession>
<keyword evidence="2" id="KW-0732">Signal</keyword>
<keyword evidence="5" id="KW-1185">Reference proteome</keyword>
<reference evidence="4" key="1">
    <citation type="submission" date="2023-02" db="EMBL/GenBank/DDBJ databases">
        <authorList>
            <person name="Palmer J.M."/>
        </authorList>
    </citation>
    <scope>NUCLEOTIDE SEQUENCE</scope>
    <source>
        <strain evidence="4">FW57</strain>
    </source>
</reference>
<dbReference type="InterPro" id="IPR036188">
    <property type="entry name" value="FAD/NAD-bd_sf"/>
</dbReference>
<feature type="domain" description="Glucose-methanol-choline oxidoreductase N-terminal" evidence="3">
    <location>
        <begin position="140"/>
        <end position="199"/>
    </location>
</feature>
<dbReference type="InterPro" id="IPR012132">
    <property type="entry name" value="GMC_OxRdtase"/>
</dbReference>
<dbReference type="SUPFAM" id="SSF51905">
    <property type="entry name" value="FAD/NAD(P)-binding domain"/>
    <property type="match status" value="1"/>
</dbReference>
<evidence type="ECO:0000256" key="1">
    <source>
        <dbReference type="ARBA" id="ARBA00010790"/>
    </source>
</evidence>
<dbReference type="InterPro" id="IPR000172">
    <property type="entry name" value="GMC_OxRdtase_N"/>
</dbReference>
<protein>
    <recommendedName>
        <fullName evidence="3">Glucose-methanol-choline oxidoreductase N-terminal domain-containing protein</fullName>
    </recommendedName>
</protein>
<name>A0AAD4EZL1_9PEZI</name>
<dbReference type="PANTHER" id="PTHR11552">
    <property type="entry name" value="GLUCOSE-METHANOL-CHOLINE GMC OXIDOREDUCTASE"/>
    <property type="match status" value="1"/>
</dbReference>
<evidence type="ECO:0000313" key="5">
    <source>
        <dbReference type="Proteomes" id="UP001197093"/>
    </source>
</evidence>
<proteinExistence type="inferred from homology"/>
<feature type="signal peptide" evidence="2">
    <location>
        <begin position="1"/>
        <end position="27"/>
    </location>
</feature>
<dbReference type="AlphaFoldDB" id="A0AAD4EZL1"/>
<comment type="similarity">
    <text evidence="1">Belongs to the GMC oxidoreductase family.</text>
</comment>
<comment type="caution">
    <text evidence="4">The sequence shown here is derived from an EMBL/GenBank/DDBJ whole genome shotgun (WGS) entry which is preliminary data.</text>
</comment>
<evidence type="ECO:0000259" key="3">
    <source>
        <dbReference type="Pfam" id="PF00732"/>
    </source>
</evidence>
<dbReference type="EMBL" id="JAHCVI010000001">
    <property type="protein sequence ID" value="KAG7290015.1"/>
    <property type="molecule type" value="Genomic_DNA"/>
</dbReference>
<evidence type="ECO:0000256" key="2">
    <source>
        <dbReference type="SAM" id="SignalP"/>
    </source>
</evidence>
<gene>
    <name evidence="4" type="ORF">NEMBOFW57_000007</name>
</gene>
<feature type="domain" description="Glucose-methanol-choline oxidoreductase N-terminal" evidence="3">
    <location>
        <begin position="276"/>
        <end position="403"/>
    </location>
</feature>
<dbReference type="Pfam" id="PF00732">
    <property type="entry name" value="GMC_oxred_N"/>
    <property type="match status" value="2"/>
</dbReference>
<dbReference type="GO" id="GO:0050660">
    <property type="term" value="F:flavin adenine dinucleotide binding"/>
    <property type="evidence" value="ECO:0007669"/>
    <property type="project" value="InterPro"/>
</dbReference>